<dbReference type="STRING" id="1120980.GCA_000745955_01974"/>
<feature type="transmembrane region" description="Helical" evidence="1">
    <location>
        <begin position="6"/>
        <end position="23"/>
    </location>
</feature>
<keyword evidence="1" id="KW-0812">Transmembrane</keyword>
<dbReference type="OrthoDB" id="8612279at2"/>
<dbReference type="RefSeq" id="WP_034294370.1">
    <property type="nucleotide sequence ID" value="NZ_CP091519.2"/>
</dbReference>
<accession>A0A376BT31</accession>
<sequence length="91" mass="10685">MKNKVIFHWLLVCVVPMGLILWFHFSPAQNRTDFLINGIIMACAATFLFKYIGITAIMAHLQEDLMNKKQALYQLIPIVLFILYIIYYFLN</sequence>
<dbReference type="EMBL" id="UFSO01000003">
    <property type="protein sequence ID" value="SSY80086.1"/>
    <property type="molecule type" value="Genomic_DNA"/>
</dbReference>
<organism evidence="2 3">
    <name type="scientific">Alysiella crassa</name>
    <dbReference type="NCBI Taxonomy" id="153491"/>
    <lineage>
        <taxon>Bacteria</taxon>
        <taxon>Pseudomonadati</taxon>
        <taxon>Pseudomonadota</taxon>
        <taxon>Betaproteobacteria</taxon>
        <taxon>Neisseriales</taxon>
        <taxon>Neisseriaceae</taxon>
        <taxon>Alysiella</taxon>
    </lineage>
</organism>
<feature type="transmembrane region" description="Helical" evidence="1">
    <location>
        <begin position="35"/>
        <end position="59"/>
    </location>
</feature>
<dbReference type="Proteomes" id="UP000254209">
    <property type="component" value="Unassembled WGS sequence"/>
</dbReference>
<protein>
    <submittedName>
        <fullName evidence="2">Uncharacterized protein</fullName>
    </submittedName>
</protein>
<gene>
    <name evidence="2" type="ORF">NCTC10283_01640</name>
</gene>
<evidence type="ECO:0000256" key="1">
    <source>
        <dbReference type="SAM" id="Phobius"/>
    </source>
</evidence>
<evidence type="ECO:0000313" key="2">
    <source>
        <dbReference type="EMBL" id="SSY80086.1"/>
    </source>
</evidence>
<keyword evidence="1" id="KW-0472">Membrane</keyword>
<keyword evidence="1" id="KW-1133">Transmembrane helix</keyword>
<dbReference type="AlphaFoldDB" id="A0A376BT31"/>
<feature type="transmembrane region" description="Helical" evidence="1">
    <location>
        <begin position="71"/>
        <end position="90"/>
    </location>
</feature>
<evidence type="ECO:0000313" key="3">
    <source>
        <dbReference type="Proteomes" id="UP000254209"/>
    </source>
</evidence>
<name>A0A376BT31_9NEIS</name>
<keyword evidence="3" id="KW-1185">Reference proteome</keyword>
<reference evidence="2 3" key="1">
    <citation type="submission" date="2018-06" db="EMBL/GenBank/DDBJ databases">
        <authorList>
            <consortium name="Pathogen Informatics"/>
            <person name="Doyle S."/>
        </authorList>
    </citation>
    <scope>NUCLEOTIDE SEQUENCE [LARGE SCALE GENOMIC DNA]</scope>
    <source>
        <strain evidence="2 3">NCTC10283</strain>
    </source>
</reference>
<proteinExistence type="predicted"/>